<feature type="transmembrane region" description="Helical" evidence="1">
    <location>
        <begin position="339"/>
        <end position="357"/>
    </location>
</feature>
<evidence type="ECO:0000313" key="2">
    <source>
        <dbReference type="EMBL" id="QDV33869.1"/>
    </source>
</evidence>
<dbReference type="AlphaFoldDB" id="A0A518GZ47"/>
<feature type="transmembrane region" description="Helical" evidence="1">
    <location>
        <begin position="401"/>
        <end position="424"/>
    </location>
</feature>
<proteinExistence type="predicted"/>
<keyword evidence="1" id="KW-0472">Membrane</keyword>
<evidence type="ECO:0000256" key="1">
    <source>
        <dbReference type="SAM" id="Phobius"/>
    </source>
</evidence>
<keyword evidence="3" id="KW-1185">Reference proteome</keyword>
<dbReference type="Proteomes" id="UP000317835">
    <property type="component" value="Chromosome"/>
</dbReference>
<keyword evidence="1" id="KW-0812">Transmembrane</keyword>
<dbReference type="KEGG" id="tpla:ElP_17490"/>
<feature type="transmembrane region" description="Helical" evidence="1">
    <location>
        <begin position="307"/>
        <end position="327"/>
    </location>
</feature>
<feature type="transmembrane region" description="Helical" evidence="1">
    <location>
        <begin position="212"/>
        <end position="229"/>
    </location>
</feature>
<feature type="transmembrane region" description="Helical" evidence="1">
    <location>
        <begin position="146"/>
        <end position="165"/>
    </location>
</feature>
<organism evidence="2 3">
    <name type="scientific">Tautonia plasticadhaerens</name>
    <dbReference type="NCBI Taxonomy" id="2527974"/>
    <lineage>
        <taxon>Bacteria</taxon>
        <taxon>Pseudomonadati</taxon>
        <taxon>Planctomycetota</taxon>
        <taxon>Planctomycetia</taxon>
        <taxon>Isosphaerales</taxon>
        <taxon>Isosphaeraceae</taxon>
        <taxon>Tautonia</taxon>
    </lineage>
</organism>
<name>A0A518GZ47_9BACT</name>
<dbReference type="EMBL" id="CP036426">
    <property type="protein sequence ID" value="QDV33869.1"/>
    <property type="molecule type" value="Genomic_DNA"/>
</dbReference>
<accession>A0A518GZ47</accession>
<feature type="transmembrane region" description="Helical" evidence="1">
    <location>
        <begin position="369"/>
        <end position="389"/>
    </location>
</feature>
<reference evidence="2 3" key="1">
    <citation type="submission" date="2019-02" db="EMBL/GenBank/DDBJ databases">
        <title>Deep-cultivation of Planctomycetes and their phenomic and genomic characterization uncovers novel biology.</title>
        <authorList>
            <person name="Wiegand S."/>
            <person name="Jogler M."/>
            <person name="Boedeker C."/>
            <person name="Pinto D."/>
            <person name="Vollmers J."/>
            <person name="Rivas-Marin E."/>
            <person name="Kohn T."/>
            <person name="Peeters S.H."/>
            <person name="Heuer A."/>
            <person name="Rast P."/>
            <person name="Oberbeckmann S."/>
            <person name="Bunk B."/>
            <person name="Jeske O."/>
            <person name="Meyerdierks A."/>
            <person name="Storesund J.E."/>
            <person name="Kallscheuer N."/>
            <person name="Luecker S."/>
            <person name="Lage O.M."/>
            <person name="Pohl T."/>
            <person name="Merkel B.J."/>
            <person name="Hornburger P."/>
            <person name="Mueller R.-W."/>
            <person name="Bruemmer F."/>
            <person name="Labrenz M."/>
            <person name="Spormann A.M."/>
            <person name="Op den Camp H."/>
            <person name="Overmann J."/>
            <person name="Amann R."/>
            <person name="Jetten M.S.M."/>
            <person name="Mascher T."/>
            <person name="Medema M.H."/>
            <person name="Devos D.P."/>
            <person name="Kaster A.-K."/>
            <person name="Ovreas L."/>
            <person name="Rohde M."/>
            <person name="Galperin M.Y."/>
            <person name="Jogler C."/>
        </authorList>
    </citation>
    <scope>NUCLEOTIDE SEQUENCE [LARGE SCALE GENOMIC DNA]</scope>
    <source>
        <strain evidence="2 3">ElP</strain>
    </source>
</reference>
<feature type="transmembrane region" description="Helical" evidence="1">
    <location>
        <begin position="91"/>
        <end position="113"/>
    </location>
</feature>
<sequence>MTNPPPTTGPRPPRWPWLVLAIGLIWTAAIRVPLILLAADHLDSDLAVDGLTLLDAVEGRWRWHYPGTPHMGILPVLLSYPQAMIGGAGPIALVSGGTVAWLIVVASTFLLAWRAFGPSVACWAIVPLVFSSVGTVWLSGRITGGHLLTLAWHASAFLGMVACLSKGGSRRAGLLGLWCGLGLYLDAMFAFTLAGLVPAAVASWWSRGRSKAGILAALTFVIGLAIGAVPSEIGRRVDPHDPYNEQFSPVFQPEVLAEHARILALECLPRLIAGHELPSLRATPEDLSGTGRPLPARPGRVASHPHAVFTALLALGLFSASVARLAIAATRGADPGGRAVAGGLLGSAALIVAAFLVNRNIFNSDNYRYLIFLLVPWSVGFGLLMRTIAGREVLGRVAAPALAILLGASMTASVAGWYLGLGWVDGRLVPNRETPGGLRPDAWADLVIPVRAPGGRVVGQDWFRIPSEATHIYGDYWDVYRVAFLSGGRVVGVPLPTYPNRFEGWSAGLGPGRGSLVVLDPVPGWEAMLAESWRREGRDPAELDRITITTP</sequence>
<evidence type="ECO:0008006" key="4">
    <source>
        <dbReference type="Google" id="ProtNLM"/>
    </source>
</evidence>
<feature type="transmembrane region" description="Helical" evidence="1">
    <location>
        <begin position="120"/>
        <end position="140"/>
    </location>
</feature>
<gene>
    <name evidence="2" type="ORF">ElP_17490</name>
</gene>
<evidence type="ECO:0000313" key="3">
    <source>
        <dbReference type="Proteomes" id="UP000317835"/>
    </source>
</evidence>
<feature type="transmembrane region" description="Helical" evidence="1">
    <location>
        <begin position="177"/>
        <end position="206"/>
    </location>
</feature>
<keyword evidence="1" id="KW-1133">Transmembrane helix</keyword>
<protein>
    <recommendedName>
        <fullName evidence="4">Glycosyltransferase RgtA/B/C/D-like domain-containing protein</fullName>
    </recommendedName>
</protein>
<feature type="transmembrane region" description="Helical" evidence="1">
    <location>
        <begin position="17"/>
        <end position="39"/>
    </location>
</feature>